<organism evidence="1 2">
    <name type="scientific">Priestia megaterium (strain ATCC 14581 / DSM 32 / CCUG 1817 / JCM 2506 / NBRC 15308 / NCIMB 9376 / NCTC 10342 / NRRL B-14308 / VKM B-512 / Ford 19)</name>
    <name type="common">Bacillus megaterium</name>
    <dbReference type="NCBI Taxonomy" id="1348623"/>
    <lineage>
        <taxon>Bacteria</taxon>
        <taxon>Bacillati</taxon>
        <taxon>Bacillota</taxon>
        <taxon>Bacilli</taxon>
        <taxon>Bacillales</taxon>
        <taxon>Bacillaceae</taxon>
        <taxon>Priestia</taxon>
    </lineage>
</organism>
<dbReference type="AlphaFoldDB" id="A0A0B6AU06"/>
<dbReference type="GeneID" id="93640761"/>
<evidence type="ECO:0000313" key="1">
    <source>
        <dbReference type="EMBL" id="AJI24637.1"/>
    </source>
</evidence>
<proteinExistence type="predicted"/>
<dbReference type="InterPro" id="IPR026952">
    <property type="entry name" value="WVELL"/>
</dbReference>
<dbReference type="Proteomes" id="UP000031829">
    <property type="component" value="Chromosome"/>
</dbReference>
<sequence>MNDIFERLTNQLLNKNSSLSYAQARTWVELFWEDFESSYAKAGYDYKGKEATEKVVTMYINSYGDKLHEIAVKNPKYQHLLNNDDYLKH</sequence>
<gene>
    <name evidence="1" type="ORF">BG04_2691</name>
</gene>
<dbReference type="Pfam" id="PF14043">
    <property type="entry name" value="WVELL"/>
    <property type="match status" value="1"/>
</dbReference>
<evidence type="ECO:0000313" key="2">
    <source>
        <dbReference type="Proteomes" id="UP000031829"/>
    </source>
</evidence>
<dbReference type="KEGG" id="bmeg:BG04_2691"/>
<name>A0A0B6AU06_PRIM2</name>
<reference evidence="1 2" key="1">
    <citation type="journal article" date="2015" name="Genome Announc.">
        <title>Complete genome sequences for 35 biothreat assay-relevant bacillus species.</title>
        <authorList>
            <person name="Johnson S.L."/>
            <person name="Daligault H.E."/>
            <person name="Davenport K.W."/>
            <person name="Jaissle J."/>
            <person name="Frey K.G."/>
            <person name="Ladner J.T."/>
            <person name="Broomall S.M."/>
            <person name="Bishop-Lilly K.A."/>
            <person name="Bruce D.C."/>
            <person name="Gibbons H.S."/>
            <person name="Coyne S.R."/>
            <person name="Lo C.C."/>
            <person name="Meincke L."/>
            <person name="Munk A.C."/>
            <person name="Koroleva G.I."/>
            <person name="Rosenzweig C.N."/>
            <person name="Palacios G.F."/>
            <person name="Redden C.L."/>
            <person name="Minogue T.D."/>
            <person name="Chain P.S."/>
        </authorList>
    </citation>
    <scope>NUCLEOTIDE SEQUENCE [LARGE SCALE GENOMIC DNA]</scope>
    <source>
        <strain evidence="2">ATCC 14581 / DSM 32 / JCM 2506 / NBRC 15308 / NCIMB 9376 / NCTC 10342 / NRRL B-14308 / VKM B-512</strain>
    </source>
</reference>
<accession>A0A0B6AU06</accession>
<dbReference type="RefSeq" id="WP_013055156.1">
    <property type="nucleotide sequence ID" value="NZ_BCVB01000013.1"/>
</dbReference>
<dbReference type="EMBL" id="CP009920">
    <property type="protein sequence ID" value="AJI24637.1"/>
    <property type="molecule type" value="Genomic_DNA"/>
</dbReference>
<protein>
    <submittedName>
        <fullName evidence="1">WVELL family protein</fullName>
    </submittedName>
</protein>
<dbReference type="HOGENOM" id="CLU_170121_0_0_9"/>